<evidence type="ECO:0000313" key="3">
    <source>
        <dbReference type="EMBL" id="PWA03963.1"/>
    </source>
</evidence>
<dbReference type="Pfam" id="PF00041">
    <property type="entry name" value="fn3"/>
    <property type="match status" value="1"/>
</dbReference>
<organism evidence="3 4">
    <name type="scientific">Flavobacterium psychrotolerans</name>
    <dbReference type="NCBI Taxonomy" id="2169410"/>
    <lineage>
        <taxon>Bacteria</taxon>
        <taxon>Pseudomonadati</taxon>
        <taxon>Bacteroidota</taxon>
        <taxon>Flavobacteriia</taxon>
        <taxon>Flavobacteriales</taxon>
        <taxon>Flavobacteriaceae</taxon>
        <taxon>Flavobacterium</taxon>
    </lineage>
</organism>
<reference evidence="3 4" key="1">
    <citation type="submission" date="2018-04" db="EMBL/GenBank/DDBJ databases">
        <title>Flavobacterium sp. nov., isolated from glacier ice.</title>
        <authorList>
            <person name="Liu Q."/>
            <person name="Xin Y.-H."/>
        </authorList>
    </citation>
    <scope>NUCLEOTIDE SEQUENCE [LARGE SCALE GENOMIC DNA]</scope>
    <source>
        <strain evidence="3 4">RB1R5</strain>
    </source>
</reference>
<evidence type="ECO:0000313" key="4">
    <source>
        <dbReference type="Proteomes" id="UP000245449"/>
    </source>
</evidence>
<dbReference type="EMBL" id="QCZI01000024">
    <property type="protein sequence ID" value="PWA03963.1"/>
    <property type="molecule type" value="Genomic_DNA"/>
</dbReference>
<dbReference type="InterPro" id="IPR003961">
    <property type="entry name" value="FN3_dom"/>
</dbReference>
<comment type="caution">
    <text evidence="3">The sequence shown here is derived from an EMBL/GenBank/DDBJ whole genome shotgun (WGS) entry which is preliminary data.</text>
</comment>
<feature type="compositionally biased region" description="Low complexity" evidence="1">
    <location>
        <begin position="510"/>
        <end position="519"/>
    </location>
</feature>
<sequence>MKKLLHYLIIKFPGKTFLSLFLILFVSVCSKVNAQTISATTYSLTATTGVSLNTYTSLGTLLNTGRDDNNSAIANIGFDFWFNGTRYTQFGVNTNGHLKLGSVLTSTHFTNNLADGAEDPKMAPYWEDLTTGSNGYVRYGLNGTAPNRTLVVEWKTNLYTSGASVSSTAPMLFQTILSESTGSIQFIYGGTIATDTGDGGYSAGFSTSTTNMVSVATATNTATYGSDPNTAQTTAITAGKSYTFTPLVPVAPTGLTFSNLATTSMTLNWTDNASNEVGYAIYTSTDNVTYTFNTQVVANAVNANITGLTTDTIYYFKVFAVTEGALSSPALTGSQSTQAVPVVITSGNTTWTAPACVTSVTIEVWGAGGGGGNSAMATLNGGSGGGGGAYAKGIHTVVPGSSYYYSVGTGGAGGPANSLTAPNPGIQTWFNSTAATNSAPTTNALGTLAVGGGPGVNNSTAVPTNGGASASCFGNVTTASGIAGNAGILTGGGNGGAGASPGGGAGGAGSNNNNGSNGNPPGGGGGGGNDASNRKGGNGAVGQIIITYSTTIPTTAPVLNASICSGATSVSGTSTEVNGTTIEVFKGSVSQGTTTVSSGAWTKTGLTALVVGDVINATALAPSCKTVSVVSSSVTVTPLNTVAAASSTPTLCISTLLTNITHATTNVTGIGAATGLPAGVTAAWAANVITISGTPTASGVFA</sequence>
<evidence type="ECO:0000256" key="1">
    <source>
        <dbReference type="SAM" id="MobiDB-lite"/>
    </source>
</evidence>
<dbReference type="InterPro" id="IPR013783">
    <property type="entry name" value="Ig-like_fold"/>
</dbReference>
<dbReference type="OrthoDB" id="1447704at2"/>
<protein>
    <recommendedName>
        <fullName evidence="2">Fibronectin type-III domain-containing protein</fullName>
    </recommendedName>
</protein>
<proteinExistence type="predicted"/>
<dbReference type="InterPro" id="IPR049304">
    <property type="entry name" value="Gly_rich_dom"/>
</dbReference>
<dbReference type="SUPFAM" id="SSF49265">
    <property type="entry name" value="Fibronectin type III"/>
    <property type="match status" value="1"/>
</dbReference>
<dbReference type="InterPro" id="IPR036116">
    <property type="entry name" value="FN3_sf"/>
</dbReference>
<dbReference type="RefSeq" id="WP_133242682.1">
    <property type="nucleotide sequence ID" value="NZ_QCZI01000024.1"/>
</dbReference>
<feature type="compositionally biased region" description="Gly residues" evidence="1">
    <location>
        <begin position="520"/>
        <end position="529"/>
    </location>
</feature>
<feature type="non-terminal residue" evidence="3">
    <location>
        <position position="702"/>
    </location>
</feature>
<dbReference type="PROSITE" id="PS50853">
    <property type="entry name" value="FN3"/>
    <property type="match status" value="1"/>
</dbReference>
<gene>
    <name evidence="3" type="ORF">DB895_13555</name>
</gene>
<evidence type="ECO:0000259" key="2">
    <source>
        <dbReference type="PROSITE" id="PS50853"/>
    </source>
</evidence>
<accession>A0A2U1JGG1</accession>
<dbReference type="Pfam" id="PF21722">
    <property type="entry name" value="Gly_rich_2"/>
    <property type="match status" value="1"/>
</dbReference>
<dbReference type="AlphaFoldDB" id="A0A2U1JGG1"/>
<dbReference type="Gene3D" id="2.60.40.10">
    <property type="entry name" value="Immunoglobulins"/>
    <property type="match status" value="1"/>
</dbReference>
<dbReference type="SMART" id="SM00060">
    <property type="entry name" value="FN3"/>
    <property type="match status" value="1"/>
</dbReference>
<name>A0A2U1JGG1_9FLAO</name>
<keyword evidence="4" id="KW-1185">Reference proteome</keyword>
<dbReference type="Proteomes" id="UP000245449">
    <property type="component" value="Unassembled WGS sequence"/>
</dbReference>
<feature type="region of interest" description="Disordered" evidence="1">
    <location>
        <begin position="507"/>
        <end position="535"/>
    </location>
</feature>
<feature type="domain" description="Fibronectin type-III" evidence="2">
    <location>
        <begin position="251"/>
        <end position="340"/>
    </location>
</feature>
<dbReference type="CDD" id="cd00063">
    <property type="entry name" value="FN3"/>
    <property type="match status" value="1"/>
</dbReference>